<dbReference type="PANTHER" id="PTHR46481:SF11">
    <property type="entry name" value="ZINC FINGER BED DOMAIN-CONTAINING PROTEIN RICESLEEPER 2-LIKE"/>
    <property type="match status" value="1"/>
</dbReference>
<evidence type="ECO:0000256" key="8">
    <source>
        <dbReference type="ARBA" id="ARBA00023163"/>
    </source>
</evidence>
<evidence type="ECO:0000256" key="6">
    <source>
        <dbReference type="ARBA" id="ARBA00023015"/>
    </source>
</evidence>
<dbReference type="GO" id="GO:0046983">
    <property type="term" value="F:protein dimerization activity"/>
    <property type="evidence" value="ECO:0007669"/>
    <property type="project" value="InterPro"/>
</dbReference>
<evidence type="ECO:0000259" key="12">
    <source>
        <dbReference type="PROSITE" id="PS50808"/>
    </source>
</evidence>
<keyword evidence="5" id="KW-0862">Zinc</keyword>
<dbReference type="InterPro" id="IPR003656">
    <property type="entry name" value="Znf_BED"/>
</dbReference>
<evidence type="ECO:0000256" key="9">
    <source>
        <dbReference type="ARBA" id="ARBA00023242"/>
    </source>
</evidence>
<dbReference type="InterPro" id="IPR025525">
    <property type="entry name" value="hAT-like_transposase_RNase-H"/>
</dbReference>
<dbReference type="SMART" id="SM00614">
    <property type="entry name" value="ZnF_BED"/>
    <property type="match status" value="1"/>
</dbReference>
<feature type="domain" description="BED-type" evidence="12">
    <location>
        <begin position="149"/>
        <end position="219"/>
    </location>
</feature>
<evidence type="ECO:0000256" key="1">
    <source>
        <dbReference type="ARBA" id="ARBA00004123"/>
    </source>
</evidence>
<keyword evidence="4 10" id="KW-0863">Zinc-finger</keyword>
<dbReference type="InterPro" id="IPR012337">
    <property type="entry name" value="RNaseH-like_sf"/>
</dbReference>
<dbReference type="PROSITE" id="PS50808">
    <property type="entry name" value="ZF_BED"/>
    <property type="match status" value="1"/>
</dbReference>
<dbReference type="Pfam" id="PF02892">
    <property type="entry name" value="zf-BED"/>
    <property type="match status" value="1"/>
</dbReference>
<evidence type="ECO:0000256" key="10">
    <source>
        <dbReference type="PROSITE-ProRule" id="PRU00027"/>
    </source>
</evidence>
<comment type="subcellular location">
    <subcellularLocation>
        <location evidence="1">Nucleus</location>
    </subcellularLocation>
</comment>
<reference evidence="13" key="1">
    <citation type="submission" date="2023-07" db="EMBL/GenBank/DDBJ databases">
        <title>A chromosome-level genome assembly of Lolium multiflorum.</title>
        <authorList>
            <person name="Chen Y."/>
            <person name="Copetti D."/>
            <person name="Kolliker R."/>
            <person name="Studer B."/>
        </authorList>
    </citation>
    <scope>NUCLEOTIDE SEQUENCE</scope>
    <source>
        <strain evidence="13">02402/16</strain>
        <tissue evidence="13">Leaf</tissue>
    </source>
</reference>
<dbReference type="SUPFAM" id="SSF53098">
    <property type="entry name" value="Ribonuclease H-like"/>
    <property type="match status" value="1"/>
</dbReference>
<dbReference type="GO" id="GO:0003677">
    <property type="term" value="F:DNA binding"/>
    <property type="evidence" value="ECO:0007669"/>
    <property type="project" value="UniProtKB-KW"/>
</dbReference>
<dbReference type="InterPro" id="IPR052035">
    <property type="entry name" value="ZnF_BED_domain_contain"/>
</dbReference>
<evidence type="ECO:0000313" key="13">
    <source>
        <dbReference type="EMBL" id="KAK1695982.1"/>
    </source>
</evidence>
<keyword evidence="6" id="KW-0805">Transcription regulation</keyword>
<evidence type="ECO:0000256" key="11">
    <source>
        <dbReference type="SAM" id="MobiDB-lite"/>
    </source>
</evidence>
<evidence type="ECO:0000256" key="5">
    <source>
        <dbReference type="ARBA" id="ARBA00022833"/>
    </source>
</evidence>
<dbReference type="AlphaFoldDB" id="A0AAD8U1G2"/>
<accession>A0AAD8U1G2</accession>
<dbReference type="GO" id="GO:0005634">
    <property type="term" value="C:nucleus"/>
    <property type="evidence" value="ECO:0007669"/>
    <property type="project" value="UniProtKB-SubCell"/>
</dbReference>
<dbReference type="PANTHER" id="PTHR46481">
    <property type="entry name" value="ZINC FINGER BED DOMAIN-CONTAINING PROTEIN 4"/>
    <property type="match status" value="1"/>
</dbReference>
<name>A0AAD8U1G2_LOLMU</name>
<dbReference type="Pfam" id="PF05699">
    <property type="entry name" value="Dimer_Tnp_hAT"/>
    <property type="match status" value="1"/>
</dbReference>
<dbReference type="InterPro" id="IPR008906">
    <property type="entry name" value="HATC_C_dom"/>
</dbReference>
<comment type="subunit">
    <text evidence="2">Homodimer.</text>
</comment>
<evidence type="ECO:0000256" key="4">
    <source>
        <dbReference type="ARBA" id="ARBA00022771"/>
    </source>
</evidence>
<comment type="caution">
    <text evidence="13">The sequence shown here is derived from an EMBL/GenBank/DDBJ whole genome shotgun (WGS) entry which is preliminary data.</text>
</comment>
<dbReference type="Pfam" id="PF14372">
    <property type="entry name" value="hAT-like_RNase-H"/>
    <property type="match status" value="1"/>
</dbReference>
<gene>
    <name evidence="13" type="ORF">QYE76_012679</name>
</gene>
<keyword evidence="7" id="KW-0238">DNA-binding</keyword>
<dbReference type="EMBL" id="JAUUTY010000001">
    <property type="protein sequence ID" value="KAK1695982.1"/>
    <property type="molecule type" value="Genomic_DNA"/>
</dbReference>
<keyword evidence="3" id="KW-0479">Metal-binding</keyword>
<evidence type="ECO:0000256" key="3">
    <source>
        <dbReference type="ARBA" id="ARBA00022723"/>
    </source>
</evidence>
<keyword evidence="14" id="KW-1185">Reference proteome</keyword>
<keyword evidence="8" id="KW-0804">Transcription</keyword>
<protein>
    <recommendedName>
        <fullName evidence="12">BED-type domain-containing protein</fullName>
    </recommendedName>
</protein>
<keyword evidence="9" id="KW-0539">Nucleus</keyword>
<evidence type="ECO:0000313" key="14">
    <source>
        <dbReference type="Proteomes" id="UP001231189"/>
    </source>
</evidence>
<evidence type="ECO:0000256" key="7">
    <source>
        <dbReference type="ARBA" id="ARBA00023125"/>
    </source>
</evidence>
<feature type="region of interest" description="Disordered" evidence="11">
    <location>
        <begin position="51"/>
        <end position="102"/>
    </location>
</feature>
<evidence type="ECO:0000256" key="2">
    <source>
        <dbReference type="ARBA" id="ARBA00011738"/>
    </source>
</evidence>
<proteinExistence type="predicted"/>
<organism evidence="13 14">
    <name type="scientific">Lolium multiflorum</name>
    <name type="common">Italian ryegrass</name>
    <name type="synonym">Lolium perenne subsp. multiflorum</name>
    <dbReference type="NCBI Taxonomy" id="4521"/>
    <lineage>
        <taxon>Eukaryota</taxon>
        <taxon>Viridiplantae</taxon>
        <taxon>Streptophyta</taxon>
        <taxon>Embryophyta</taxon>
        <taxon>Tracheophyta</taxon>
        <taxon>Spermatophyta</taxon>
        <taxon>Magnoliopsida</taxon>
        <taxon>Liliopsida</taxon>
        <taxon>Poales</taxon>
        <taxon>Poaceae</taxon>
        <taxon>BOP clade</taxon>
        <taxon>Pooideae</taxon>
        <taxon>Poodae</taxon>
        <taxon>Poeae</taxon>
        <taxon>Poeae Chloroplast Group 2 (Poeae type)</taxon>
        <taxon>Loliodinae</taxon>
        <taxon>Loliinae</taxon>
        <taxon>Lolium</taxon>
    </lineage>
</organism>
<dbReference type="GO" id="GO:0008270">
    <property type="term" value="F:zinc ion binding"/>
    <property type="evidence" value="ECO:0007669"/>
    <property type="project" value="UniProtKB-KW"/>
</dbReference>
<sequence>MDTKLVDIGEGREAAAPVPPLGAEDGHHLEIPPPGIGARLGFLLGVNPSRSTSGVGPRTGLSPFAAGTGTRSTRKRGRLPSSDVGRQAQNKGKWKKGTHATGDAQKEISPWYALALVKQGQVVVVKLQLNLSTKSDDEVEEVTAVATRRLTSDVWLEMSKKMVRGKPTAICNYCHKELTAGAKSGTSHLRDHLKICTQRMLKLRSTSGKSLCQSQLRMTAQSEGKVNVESYTFDQETCREELGNMIVMHDYPLSIVDHAGFRRFVHALQPLFKLHTRNTMRKDIIGWHDKEKIKAIEHMTMLQSRVAVTNDMWTADNQKKVYMAVTGHFVDESWKLRSILMGFIYVPAPHTGDVTAEELHETLMQWNLDEKLLTVTFDNCTSNDKAVDLMIDKFDKYWTNIQGLMGIATLLDPRYKKHMLVACFAMLNGIASTSYECIEKVDSVVADLHRLIEEYELDGDEYQQEEECSLSEKLAPAIMSFFHDIVAQLRPATARLQGEIEHYLSDDLVPYTETFNVLDWWKVAGTRYPTLRKVARDIFAIPITSVASESAFSISGRIVNEHRSRLTSHMLEVLMCYQDWLRNKYTDAHLDEQSF</sequence>
<dbReference type="Proteomes" id="UP001231189">
    <property type="component" value="Unassembled WGS sequence"/>
</dbReference>